<evidence type="ECO:0000313" key="2">
    <source>
        <dbReference type="EMBL" id="PVV02418.1"/>
    </source>
</evidence>
<keyword evidence="3" id="KW-1185">Reference proteome</keyword>
<dbReference type="EMBL" id="MBFS01000471">
    <property type="protein sequence ID" value="PVV02418.1"/>
    <property type="molecule type" value="Genomic_DNA"/>
</dbReference>
<accession>A0A2T9ZCU6</accession>
<dbReference type="Proteomes" id="UP000245609">
    <property type="component" value="Unassembled WGS sequence"/>
</dbReference>
<dbReference type="OrthoDB" id="76224at2759"/>
<sequence length="177" mass="19992">MASGFNNFKKVIIEESGSFDISELSGKEICVLRMPAKFDKAALKNFSFDIEADEPTIIETNSGKYDFLNVSNSNIGLEMEKFSVMLPDEFQTQHYSLDSVSKKRLFVIKESSELPDLTLAGNRAIEETKPIPRKQLPFVIAKNKFFNSSDKFEPRLASPPPEKKVKTDSNKTKTKKT</sequence>
<comment type="caution">
    <text evidence="2">The sequence shown here is derived from an EMBL/GenBank/DDBJ whole genome shotgun (WGS) entry which is preliminary data.</text>
</comment>
<organism evidence="2 3">
    <name type="scientific">Smittium megazygosporum</name>
    <dbReference type="NCBI Taxonomy" id="133381"/>
    <lineage>
        <taxon>Eukaryota</taxon>
        <taxon>Fungi</taxon>
        <taxon>Fungi incertae sedis</taxon>
        <taxon>Zoopagomycota</taxon>
        <taxon>Kickxellomycotina</taxon>
        <taxon>Harpellomycetes</taxon>
        <taxon>Harpellales</taxon>
        <taxon>Legeriomycetaceae</taxon>
        <taxon>Smittium</taxon>
    </lineage>
</organism>
<dbReference type="AlphaFoldDB" id="A0A2T9ZCU6"/>
<feature type="compositionally biased region" description="Basic and acidic residues" evidence="1">
    <location>
        <begin position="161"/>
        <end position="171"/>
    </location>
</feature>
<feature type="region of interest" description="Disordered" evidence="1">
    <location>
        <begin position="150"/>
        <end position="177"/>
    </location>
</feature>
<dbReference type="Gene3D" id="6.20.250.70">
    <property type="match status" value="1"/>
</dbReference>
<evidence type="ECO:0000256" key="1">
    <source>
        <dbReference type="SAM" id="MobiDB-lite"/>
    </source>
</evidence>
<gene>
    <name evidence="2" type="ORF">BB560_003126</name>
</gene>
<reference evidence="2 3" key="1">
    <citation type="journal article" date="2018" name="MBio">
        <title>Comparative Genomics Reveals the Core Gene Toolbox for the Fungus-Insect Symbiosis.</title>
        <authorList>
            <person name="Wang Y."/>
            <person name="Stata M."/>
            <person name="Wang W."/>
            <person name="Stajich J.E."/>
            <person name="White M.M."/>
            <person name="Moncalvo J.M."/>
        </authorList>
    </citation>
    <scope>NUCLEOTIDE SEQUENCE [LARGE SCALE GENOMIC DNA]</scope>
    <source>
        <strain evidence="2 3">SC-DP-2</strain>
    </source>
</reference>
<name>A0A2T9ZCU6_9FUNG</name>
<proteinExistence type="predicted"/>
<protein>
    <submittedName>
        <fullName evidence="2">Uncharacterized protein</fullName>
    </submittedName>
</protein>
<evidence type="ECO:0000313" key="3">
    <source>
        <dbReference type="Proteomes" id="UP000245609"/>
    </source>
</evidence>